<evidence type="ECO:0000313" key="2">
    <source>
        <dbReference type="Proteomes" id="UP001281147"/>
    </source>
</evidence>
<reference evidence="1" key="1">
    <citation type="submission" date="2023-07" db="EMBL/GenBank/DDBJ databases">
        <title>Black Yeasts Isolated from many extreme environments.</title>
        <authorList>
            <person name="Coleine C."/>
            <person name="Stajich J.E."/>
            <person name="Selbmann L."/>
        </authorList>
    </citation>
    <scope>NUCLEOTIDE SEQUENCE</scope>
    <source>
        <strain evidence="1">CCFEE 5714</strain>
    </source>
</reference>
<gene>
    <name evidence="1" type="primary">RRD1_1</name>
    <name evidence="1" type="ORF">LTR37_016649</name>
</gene>
<keyword evidence="2" id="KW-1185">Reference proteome</keyword>
<accession>A0ACC3MM81</accession>
<dbReference type="Proteomes" id="UP001281147">
    <property type="component" value="Unassembled WGS sequence"/>
</dbReference>
<proteinExistence type="predicted"/>
<protein>
    <submittedName>
        <fullName evidence="1">Serine/threonine-protein phosphatase 2A activator 1</fullName>
    </submittedName>
</protein>
<sequence>MASTKSATAGPVLERIPHDANRTFSTPSKRINDGDDLTFFLSSTAYADLMTWLLQLNRSMFPTKDTDGKVQHSSLSSPPKYSKAVQSLRSLVSDLKTLIEKAPPDTGPRRFGNVAFRTWFEFFEDSADGLLDAHLAPILGKAGNERVAVKDELKVYLLGSFGSAQRLDYGTGHELSFLAFLGCLWKLNAFEDGEERAIVMGVVQPYIELIRHLVLTYTLEPAGSHGVWGLDDHSFIPYIFGSAQYGPAISPLDSVPTEGSVRPSPSPSKVADKATVADYKDTNMYFSAVQFIYDVKRGPFWEHSPVLYDISGIKDGWGKINKGMLKMWAAEVLGKFPVVQHFPFGSLFKWEADPEAVRKGASMHAQQQPVARSMDVPAPPAASSVGGTKAPWAKAGGAGTMPQMQAASGVPTMRAPWAGASRAARQATGSGRVAVTRGPAPSGMPQTAAPWASNQRVDPAAANMTSTSAPWARKNDQ</sequence>
<dbReference type="EMBL" id="JAUTXU010000202">
    <property type="protein sequence ID" value="KAK3699045.1"/>
    <property type="molecule type" value="Genomic_DNA"/>
</dbReference>
<comment type="caution">
    <text evidence="1">The sequence shown here is derived from an EMBL/GenBank/DDBJ whole genome shotgun (WGS) entry which is preliminary data.</text>
</comment>
<organism evidence="1 2">
    <name type="scientific">Vermiconidia calcicola</name>
    <dbReference type="NCBI Taxonomy" id="1690605"/>
    <lineage>
        <taxon>Eukaryota</taxon>
        <taxon>Fungi</taxon>
        <taxon>Dikarya</taxon>
        <taxon>Ascomycota</taxon>
        <taxon>Pezizomycotina</taxon>
        <taxon>Dothideomycetes</taxon>
        <taxon>Dothideomycetidae</taxon>
        <taxon>Mycosphaerellales</taxon>
        <taxon>Extremaceae</taxon>
        <taxon>Vermiconidia</taxon>
    </lineage>
</organism>
<name>A0ACC3MM81_9PEZI</name>
<evidence type="ECO:0000313" key="1">
    <source>
        <dbReference type="EMBL" id="KAK3699045.1"/>
    </source>
</evidence>